<gene>
    <name evidence="1" type="ORF">HYG87_05855</name>
</gene>
<reference evidence="1" key="1">
    <citation type="submission" date="2020-07" db="EMBL/GenBank/DDBJ databases">
        <title>Methanobacterium. sp. MethCan genome.</title>
        <authorList>
            <person name="Postec A."/>
            <person name="Quemeneur M."/>
        </authorList>
    </citation>
    <scope>NUCLEOTIDE SEQUENCE</scope>
    <source>
        <strain evidence="1">MethCAN</strain>
    </source>
</reference>
<sequence length="128" mass="15323">MIKIKHVAQIPEKEDGFRILVDRTWPPQLSADSIKIDCWYKDLAPTKDLDIWFSKNRQKEKEFKEKYHQELKNKKKLIDQIKFLERVKKTLTLIYISDEEINTIHYLKDFLDAKSRIIRKAPGRVHGS</sequence>
<organism evidence="1 2">
    <name type="scientific">Methanobacterium alkalithermotolerans</name>
    <dbReference type="NCBI Taxonomy" id="2731220"/>
    <lineage>
        <taxon>Archaea</taxon>
        <taxon>Methanobacteriati</taxon>
        <taxon>Methanobacteriota</taxon>
        <taxon>Methanomada group</taxon>
        <taxon>Methanobacteria</taxon>
        <taxon>Methanobacteriales</taxon>
        <taxon>Methanobacteriaceae</taxon>
        <taxon>Methanobacterium</taxon>
    </lineage>
</organism>
<evidence type="ECO:0000313" key="2">
    <source>
        <dbReference type="Proteomes" id="UP000681041"/>
    </source>
</evidence>
<dbReference type="PANTHER" id="PTHR36849:SF1">
    <property type="entry name" value="CYTOPLASMIC PROTEIN"/>
    <property type="match status" value="1"/>
</dbReference>
<dbReference type="GeneID" id="64820270"/>
<name>A0A8T8K711_9EURY</name>
<keyword evidence="2" id="KW-1185">Reference proteome</keyword>
<dbReference type="KEGG" id="meme:HYG87_05855"/>
<dbReference type="InterPro" id="IPR052552">
    <property type="entry name" value="YeaO-like"/>
</dbReference>
<protein>
    <submittedName>
        <fullName evidence="1">DUF488 family protein</fullName>
    </submittedName>
</protein>
<evidence type="ECO:0000313" key="1">
    <source>
        <dbReference type="EMBL" id="QUH23315.1"/>
    </source>
</evidence>
<accession>A0A8T8K711</accession>
<dbReference type="Pfam" id="PF22752">
    <property type="entry name" value="DUF488-N3i"/>
    <property type="match status" value="1"/>
</dbReference>
<dbReference type="PANTHER" id="PTHR36849">
    <property type="entry name" value="CYTOPLASMIC PROTEIN-RELATED"/>
    <property type="match status" value="1"/>
</dbReference>
<dbReference type="EMBL" id="CP058560">
    <property type="protein sequence ID" value="QUH23315.1"/>
    <property type="molecule type" value="Genomic_DNA"/>
</dbReference>
<dbReference type="OrthoDB" id="7940at2157"/>
<dbReference type="RefSeq" id="WP_211532272.1">
    <property type="nucleotide sequence ID" value="NZ_CP058560.1"/>
</dbReference>
<proteinExistence type="predicted"/>
<dbReference type="Proteomes" id="UP000681041">
    <property type="component" value="Chromosome"/>
</dbReference>
<dbReference type="AlphaFoldDB" id="A0A8T8K711"/>